<dbReference type="VEuPathDB" id="HostDB:ENSG00000099949"/>
<evidence type="ECO:0000313" key="2">
    <source>
        <dbReference type="Ensembl" id="ENSP00000393765.2"/>
    </source>
</evidence>
<dbReference type="Ensembl" id="ENST00000415354.6">
    <property type="protein sequence ID" value="ENSP00000393765.2"/>
    <property type="gene ID" value="ENSG00000099949.23"/>
</dbReference>
<sequence>MQFLYTDKIKYPRKERAGCVRECRPAAAEPTQGALPELRGKGVPLQPGDHDEGVRAPLLSTDSGDCAAEAAAAPSHSLGPASGHWPLHSPSSPWGLC</sequence>
<dbReference type="Proteomes" id="UP000005640">
    <property type="component" value="Chromosome 22"/>
</dbReference>
<dbReference type="HOGENOM" id="CLU_2346081_0_0_1"/>
<feature type="non-terminal residue" evidence="2">
    <location>
        <position position="1"/>
    </location>
</feature>
<keyword evidence="3" id="KW-1185">Reference proteome</keyword>
<reference evidence="2" key="5">
    <citation type="submission" date="2025-09" db="UniProtKB">
        <authorList>
            <consortium name="Ensembl"/>
        </authorList>
    </citation>
    <scope>IDENTIFICATION</scope>
</reference>
<reference evidence="2 3" key="1">
    <citation type="journal article" date="2001" name="Nature">
        <title>Initial sequencing and analysis of the human genome.</title>
        <authorList>
            <consortium name="International Human Genome Sequencing Consortium"/>
            <person name="Lander E.S."/>
            <person name="Linton L.M."/>
            <person name="Birren B."/>
            <person name="Nusbaum C."/>
            <person name="Zody M.C."/>
            <person name="Baldwin J."/>
            <person name="Devon K."/>
            <person name="Dewar K."/>
            <person name="Doyle M."/>
            <person name="FitzHugh W."/>
            <person name="Funke R."/>
            <person name="Gage D."/>
            <person name="Harris K."/>
            <person name="Heaford A."/>
            <person name="Howland J."/>
            <person name="Kann L."/>
            <person name="Lehoczky J."/>
            <person name="LeVine R."/>
            <person name="McEwan P."/>
            <person name="McKernan K."/>
            <person name="Meldrim J."/>
            <person name="Mesirov J.P."/>
            <person name="Miranda C."/>
            <person name="Morris W."/>
            <person name="Naylor J."/>
            <person name="Raymond C."/>
            <person name="Rosetti M."/>
            <person name="Santos R."/>
            <person name="Sheridan A."/>
            <person name="Sougnez C."/>
            <person name="Stange-Thomann N."/>
            <person name="Stojanovic N."/>
            <person name="Subramanian A."/>
            <person name="Wyman D."/>
            <person name="Rogers J."/>
            <person name="Sulston J."/>
            <person name="Ainscough R."/>
            <person name="Beck S."/>
            <person name="Bentley D."/>
            <person name="Burton J."/>
            <person name="Clee C."/>
            <person name="Carter N."/>
            <person name="Coulson A."/>
            <person name="Deadman R."/>
            <person name="Deloukas P."/>
            <person name="Dunham A."/>
            <person name="Dunham I."/>
            <person name="Durbin R."/>
            <person name="French L."/>
            <person name="Grafham D."/>
            <person name="Gregory S."/>
            <person name="Hubbard T."/>
            <person name="Humphray S."/>
            <person name="Hunt A."/>
            <person name="Jones M."/>
            <person name="Lloyd C."/>
            <person name="McMurray A."/>
            <person name="Matthews L."/>
            <person name="Mercer S."/>
            <person name="Milne S."/>
            <person name="Mullikin J.C."/>
            <person name="Mungall A."/>
            <person name="Plumb R."/>
            <person name="Ross M."/>
            <person name="Shownkeen R."/>
            <person name="Sims S."/>
            <person name="Waterston R.H."/>
            <person name="Wilson R.K."/>
            <person name="Hillier L.W."/>
            <person name="McPherson J.D."/>
            <person name="Marra M.A."/>
            <person name="Mardis E.R."/>
            <person name="Fulton L.A."/>
            <person name="Chinwalla A.T."/>
            <person name="Pepin K.H."/>
            <person name="Gish W.R."/>
            <person name="Chissoe S.L."/>
            <person name="Wendl M.C."/>
            <person name="Delehaunty K.D."/>
            <person name="Miner T.L."/>
            <person name="Delehaunty A."/>
            <person name="Kramer J.B."/>
            <person name="Cook L.L."/>
            <person name="Fulton R.S."/>
            <person name="Johnson D.L."/>
            <person name="Minx P.J."/>
            <person name="Clifton S.W."/>
            <person name="Hawkins T."/>
            <person name="Branscomb E."/>
            <person name="Predki P."/>
            <person name="Richardson P."/>
            <person name="Wenning S."/>
            <person name="Slezak T."/>
            <person name="Doggett N."/>
            <person name="Cheng J.F."/>
            <person name="Olsen A."/>
            <person name="Lucas S."/>
            <person name="Elkin C."/>
            <person name="Uberbacher E."/>
            <person name="Frazier M."/>
            <person name="Gibbs R.A."/>
            <person name="Muzny D.M."/>
            <person name="Scherer S.E."/>
            <person name="Bouck J.B."/>
            <person name="Sodergren E.J."/>
            <person name="Worley K.C."/>
            <person name="Rives C.M."/>
            <person name="Gorrell J.H."/>
            <person name="Metzker M.L."/>
            <person name="Naylor S.L."/>
            <person name="Kucherlapati R.S."/>
            <person name="Nelson D.L."/>
            <person name="Weinstock G.M."/>
            <person name="Sakaki Y."/>
            <person name="Fujiyama A."/>
            <person name="Hattori M."/>
            <person name="Yada T."/>
            <person name="Toyoda A."/>
            <person name="Itoh T."/>
            <person name="Kawagoe C."/>
            <person name="Watanabe H."/>
            <person name="Totoki Y."/>
            <person name="Taylor T."/>
            <person name="Weissenbach J."/>
            <person name="Heilig R."/>
            <person name="Saurin W."/>
            <person name="Artiguenave F."/>
            <person name="Brottier P."/>
            <person name="Bruls T."/>
            <person name="Pelletier E."/>
            <person name="Robert C."/>
            <person name="Wincker P."/>
            <person name="Smith D.R."/>
            <person name="Doucette-Stamm L."/>
            <person name="Rubenfield M."/>
            <person name="Weinstock K."/>
            <person name="Lee H.M."/>
            <person name="Dubois J."/>
            <person name="Rosenthal A."/>
            <person name="Platzer M."/>
            <person name="Nyakatura G."/>
            <person name="Taudien S."/>
            <person name="Rump A."/>
            <person name="Yang H."/>
            <person name="Yu J."/>
            <person name="Wang J."/>
            <person name="Huang G."/>
            <person name="Gu J."/>
            <person name="Hood L."/>
            <person name="Rowen L."/>
            <person name="Madan A."/>
            <person name="Qin S."/>
            <person name="Davis R.W."/>
            <person name="Federspiel N.A."/>
            <person name="Abola A.P."/>
            <person name="Proctor M.J."/>
            <person name="Myers R.M."/>
            <person name="Schmutz J."/>
            <person name="Dickson M."/>
            <person name="Grimwood J."/>
            <person name="Cox D.R."/>
            <person name="Olson M.V."/>
            <person name="Kaul R."/>
            <person name="Raymond C."/>
            <person name="Shimizu N."/>
            <person name="Kawasaki K."/>
            <person name="Minoshima S."/>
            <person name="Evans G.A."/>
            <person name="Athanasiou M."/>
            <person name="Schultz R."/>
            <person name="Roe B.A."/>
            <person name="Chen F."/>
            <person name="Pan H."/>
            <person name="Ramser J."/>
            <person name="Lehrach H."/>
            <person name="Reinhardt R."/>
            <person name="McCombie W.R."/>
            <person name="de la Bastide M."/>
            <person name="Dedhia N."/>
            <person name="Blocker H."/>
            <person name="Hornischer K."/>
            <person name="Nordsiek G."/>
            <person name="Agarwala R."/>
            <person name="Aravind L."/>
            <person name="Bailey J.A."/>
            <person name="Bateman A."/>
            <person name="Batzoglou S."/>
            <person name="Birney E."/>
            <person name="Bork P."/>
            <person name="Brown D.G."/>
            <person name="Burge C.B."/>
            <person name="Cerutti L."/>
            <person name="Chen H.C."/>
            <person name="Church D."/>
            <person name="Clamp M."/>
            <person name="Copley R.R."/>
            <person name="Doerks T."/>
            <person name="Eddy S.R."/>
            <person name="Eichler E.E."/>
            <person name="Furey T.S."/>
            <person name="Galagan J."/>
            <person name="Gilbert J.G."/>
            <person name="Harmon C."/>
            <person name="Hayashizaki Y."/>
            <person name="Haussler D."/>
            <person name="Hermjakob H."/>
            <person name="Hokamp K."/>
            <person name="Jang W."/>
            <person name="Johnson L.S."/>
            <person name="Jones T.A."/>
            <person name="Kasif S."/>
            <person name="Kaspryzk A."/>
            <person name="Kennedy S."/>
            <person name="Kent W.J."/>
            <person name="Kitts P."/>
            <person name="Koonin E.V."/>
            <person name="Korf I."/>
            <person name="Kulp D."/>
            <person name="Lancet D."/>
            <person name="Lowe T.M."/>
            <person name="McLysaght A."/>
            <person name="Mikkelsen T."/>
            <person name="Moran J.V."/>
            <person name="Mulder N."/>
            <person name="Pollara V.J."/>
            <person name="Ponting C.P."/>
            <person name="Schuler G."/>
            <person name="Schultz J."/>
            <person name="Slater G."/>
            <person name="Smit A.F."/>
            <person name="Stupka E."/>
            <person name="Szustakowski J."/>
            <person name="Thierry-Mieg D."/>
            <person name="Thierry-Mieg J."/>
            <person name="Wagner L."/>
            <person name="Wallis J."/>
            <person name="Wheeler R."/>
            <person name="Williams A."/>
            <person name="Wolf Y.I."/>
            <person name="Wolfe K.H."/>
            <person name="Yang S.P."/>
            <person name="Yeh R.F."/>
            <person name="Collins F."/>
            <person name="Guyer M.S."/>
            <person name="Peterson J."/>
            <person name="Felsenfeld A."/>
            <person name="Wetterstrand K.A."/>
            <person name="Patrinos A."/>
            <person name="Morgan M.J."/>
            <person name="de Jong P."/>
            <person name="Catanese J.J."/>
            <person name="Osoegawa K."/>
            <person name="Shizuya H."/>
            <person name="Choi S."/>
            <person name="Chen Y.J."/>
        </authorList>
    </citation>
    <scope>NUCLEOTIDE SEQUENCE [LARGE SCALE GENOMIC DNA]</scope>
</reference>
<reference evidence="2 3" key="2">
    <citation type="journal article" date="2004" name="Nature">
        <title>Finishing the euchromatic sequence of the human genome.</title>
        <authorList>
            <consortium name="International Human Genome Sequencing Consortium"/>
        </authorList>
    </citation>
    <scope>NUCLEOTIDE SEQUENCE [LARGE SCALE GENOMIC DNA]</scope>
</reference>
<dbReference type="HGNC" id="HGNC:6742">
    <property type="gene designation" value="LZTR1"/>
</dbReference>
<dbReference type="OrthoDB" id="10250130at2759"/>
<dbReference type="UCSC" id="uc062bwp.1">
    <property type="organism name" value="human"/>
</dbReference>
<dbReference type="OpenTargets" id="ENSG00000099949"/>
<organism evidence="2 3">
    <name type="scientific">Homo sapiens</name>
    <name type="common">Human</name>
    <dbReference type="NCBI Taxonomy" id="9606"/>
    <lineage>
        <taxon>Eukaryota</taxon>
        <taxon>Metazoa</taxon>
        <taxon>Chordata</taxon>
        <taxon>Craniata</taxon>
        <taxon>Vertebrata</taxon>
        <taxon>Euteleostomi</taxon>
        <taxon>Mammalia</taxon>
        <taxon>Eutheria</taxon>
        <taxon>Euarchontoglires</taxon>
        <taxon>Primates</taxon>
        <taxon>Haplorrhini</taxon>
        <taxon>Catarrhini</taxon>
        <taxon>Hominidae</taxon>
        <taxon>Homo</taxon>
    </lineage>
</organism>
<dbReference type="AlphaFoldDB" id="F8WEQ8"/>
<accession>F8WEQ8</accession>
<dbReference type="Bgee" id="ENSG00000099949">
    <property type="expression patterns" value="Expressed in sural nerve and 95 other cell types or tissues"/>
</dbReference>
<feature type="region of interest" description="Disordered" evidence="1">
    <location>
        <begin position="26"/>
        <end position="97"/>
    </location>
</feature>
<evidence type="ECO:0000256" key="1">
    <source>
        <dbReference type="SAM" id="MobiDB-lite"/>
    </source>
</evidence>
<dbReference type="ExpressionAtlas" id="F8WEQ8">
    <property type="expression patterns" value="baseline and differential"/>
</dbReference>
<dbReference type="GeneTree" id="ENSGT00940000158190"/>
<evidence type="ECO:0000313" key="3">
    <source>
        <dbReference type="Proteomes" id="UP000005640"/>
    </source>
</evidence>
<name>F8WEQ8_HUMAN</name>
<gene>
    <name evidence="2" type="primary">LZTR1</name>
</gene>
<proteinExistence type="predicted"/>
<dbReference type="Ensembl" id="ENST00000415354.6">
    <property type="protein sequence ID" value="ENSP00000393765.2"/>
    <property type="gene ID" value="ENSG00000099949.22"/>
</dbReference>
<reference evidence="2" key="4">
    <citation type="submission" date="2025-08" db="UniProtKB">
        <authorList>
            <consortium name="Ensembl"/>
        </authorList>
    </citation>
    <scope>IDENTIFICATION</scope>
</reference>
<dbReference type="EMBL" id="AC002470">
    <property type="status" value="NOT_ANNOTATED_CDS"/>
    <property type="molecule type" value="Genomic_DNA"/>
</dbReference>
<protein>
    <submittedName>
        <fullName evidence="2">Leucine zipper like post translational regulator 1</fullName>
    </submittedName>
</protein>
<dbReference type="EMBL" id="KF457365">
    <property type="status" value="NOT_ANNOTATED_CDS"/>
    <property type="molecule type" value="Genomic_DNA"/>
</dbReference>
<reference evidence="2 3" key="3">
    <citation type="journal article" date="2008" name="Genome Biol.">
        <title>Finishing the finished human chromosome 22 sequence.</title>
        <authorList>
            <person name="Cole C.G."/>
            <person name="McCann O.T."/>
            <person name="Collins J.E."/>
            <person name="Oliver K."/>
            <person name="Willey D."/>
            <person name="Gribble S.M."/>
            <person name="Yang F."/>
            <person name="McLaren K."/>
            <person name="Rogers J."/>
            <person name="Ning Z."/>
            <person name="Beare D.M."/>
            <person name="Dunham I."/>
        </authorList>
    </citation>
    <scope>NUCLEOTIDE SEQUENCE [LARGE SCALE GENOMIC DNA]</scope>
</reference>
<dbReference type="ChiTaRS" id="LZTR1">
    <property type="organism name" value="human"/>
</dbReference>